<gene>
    <name evidence="1" type="ORF">F4820DRAFT_452800</name>
</gene>
<sequence length="385" mass="43733">MNSRRIPWYYLEWSIKPDGSLFRRDDQLAEGVAGVNGWQGVEIVSPVLLANRDGLNEVLHVIEFIRNNFWIDTPRSAGFHIHVGNGDDWFPTRSLRQIGSLLYGTDPILAQLHPPHRRENYMFAPSNRYLSNVSFGTKIDQLDQHPQVEDELQEQPSGPVRPWWNFWSRSDAATRQAQQEEILEERQRGNHPPRPRETAYKIALHHILCQSVLQRNSQRLGVLFDPQTYNPIPMGEAISVLLEAPNRDAVAQLLKVGSHRAAYNFDSHLFERFMKRTIEFRQPASTTDSATILCQISIALRLCSVCLTEDYGDLVKISADCSVAEYNPSYYDVYDLLLDLHLIPEARLVGAISNPAVNVDEAGQDYLRSIGLVQTSGIASLLFAR</sequence>
<proteinExistence type="predicted"/>
<dbReference type="Proteomes" id="UP001497700">
    <property type="component" value="Unassembled WGS sequence"/>
</dbReference>
<evidence type="ECO:0000313" key="2">
    <source>
        <dbReference type="Proteomes" id="UP001497700"/>
    </source>
</evidence>
<accession>A0ACB9YMW0</accession>
<organism evidence="1 2">
    <name type="scientific">Hypoxylon rubiginosum</name>
    <dbReference type="NCBI Taxonomy" id="110542"/>
    <lineage>
        <taxon>Eukaryota</taxon>
        <taxon>Fungi</taxon>
        <taxon>Dikarya</taxon>
        <taxon>Ascomycota</taxon>
        <taxon>Pezizomycotina</taxon>
        <taxon>Sordariomycetes</taxon>
        <taxon>Xylariomycetidae</taxon>
        <taxon>Xylariales</taxon>
        <taxon>Hypoxylaceae</taxon>
        <taxon>Hypoxylon</taxon>
    </lineage>
</organism>
<keyword evidence="2" id="KW-1185">Reference proteome</keyword>
<protein>
    <submittedName>
        <fullName evidence="1">Uncharacterized protein</fullName>
    </submittedName>
</protein>
<name>A0ACB9YMW0_9PEZI</name>
<dbReference type="EMBL" id="MU393582">
    <property type="protein sequence ID" value="KAI4860552.1"/>
    <property type="molecule type" value="Genomic_DNA"/>
</dbReference>
<evidence type="ECO:0000313" key="1">
    <source>
        <dbReference type="EMBL" id="KAI4860552.1"/>
    </source>
</evidence>
<comment type="caution">
    <text evidence="1">The sequence shown here is derived from an EMBL/GenBank/DDBJ whole genome shotgun (WGS) entry which is preliminary data.</text>
</comment>
<reference evidence="1 2" key="1">
    <citation type="journal article" date="2022" name="New Phytol.">
        <title>Ecological generalism drives hyperdiversity of secondary metabolite gene clusters in xylarialean endophytes.</title>
        <authorList>
            <person name="Franco M.E.E."/>
            <person name="Wisecaver J.H."/>
            <person name="Arnold A.E."/>
            <person name="Ju Y.M."/>
            <person name="Slot J.C."/>
            <person name="Ahrendt S."/>
            <person name="Moore L.P."/>
            <person name="Eastman K.E."/>
            <person name="Scott K."/>
            <person name="Konkel Z."/>
            <person name="Mondo S.J."/>
            <person name="Kuo A."/>
            <person name="Hayes R.D."/>
            <person name="Haridas S."/>
            <person name="Andreopoulos B."/>
            <person name="Riley R."/>
            <person name="LaButti K."/>
            <person name="Pangilinan J."/>
            <person name="Lipzen A."/>
            <person name="Amirebrahimi M."/>
            <person name="Yan J."/>
            <person name="Adam C."/>
            <person name="Keymanesh K."/>
            <person name="Ng V."/>
            <person name="Louie K."/>
            <person name="Northen T."/>
            <person name="Drula E."/>
            <person name="Henrissat B."/>
            <person name="Hsieh H.M."/>
            <person name="Youens-Clark K."/>
            <person name="Lutzoni F."/>
            <person name="Miadlikowska J."/>
            <person name="Eastwood D.C."/>
            <person name="Hamelin R.C."/>
            <person name="Grigoriev I.V."/>
            <person name="U'Ren J.M."/>
        </authorList>
    </citation>
    <scope>NUCLEOTIDE SEQUENCE [LARGE SCALE GENOMIC DNA]</scope>
    <source>
        <strain evidence="1 2">CBS 119005</strain>
    </source>
</reference>